<dbReference type="PROSITE" id="PS51372">
    <property type="entry name" value="PRD_2"/>
    <property type="match status" value="2"/>
</dbReference>
<dbReference type="Pfam" id="PF00874">
    <property type="entry name" value="PRD"/>
    <property type="match status" value="2"/>
</dbReference>
<dbReference type="SUPFAM" id="SSF63520">
    <property type="entry name" value="PTS-regulatory domain, PRD"/>
    <property type="match status" value="2"/>
</dbReference>
<protein>
    <submittedName>
        <fullName evidence="3">PRD domain-containing protein</fullName>
    </submittedName>
</protein>
<dbReference type="SUPFAM" id="SSF50151">
    <property type="entry name" value="SacY-like RNA-binding domain"/>
    <property type="match status" value="1"/>
</dbReference>
<dbReference type="InterPro" id="IPR036650">
    <property type="entry name" value="CAT_RNA-bd_dom_sf"/>
</dbReference>
<dbReference type="PANTHER" id="PTHR30185:SF15">
    <property type="entry name" value="CRYPTIC BETA-GLUCOSIDE BGL OPERON ANTITERMINATOR"/>
    <property type="match status" value="1"/>
</dbReference>
<feature type="domain" description="PRD" evidence="2">
    <location>
        <begin position="171"/>
        <end position="279"/>
    </location>
</feature>
<dbReference type="Gene3D" id="1.10.1790.10">
    <property type="entry name" value="PRD domain"/>
    <property type="match status" value="2"/>
</dbReference>
<dbReference type="PANTHER" id="PTHR30185">
    <property type="entry name" value="CRYPTIC BETA-GLUCOSIDE BGL OPERON ANTITERMINATOR"/>
    <property type="match status" value="1"/>
</dbReference>
<dbReference type="InterPro" id="IPR004341">
    <property type="entry name" value="CAT_RNA-bd_dom"/>
</dbReference>
<evidence type="ECO:0000259" key="2">
    <source>
        <dbReference type="PROSITE" id="PS51372"/>
    </source>
</evidence>
<dbReference type="GO" id="GO:0003723">
    <property type="term" value="F:RNA binding"/>
    <property type="evidence" value="ECO:0007669"/>
    <property type="project" value="InterPro"/>
</dbReference>
<evidence type="ECO:0000256" key="1">
    <source>
        <dbReference type="ARBA" id="ARBA00022737"/>
    </source>
</evidence>
<dbReference type="OrthoDB" id="9813552at2"/>
<dbReference type="Gene3D" id="2.30.24.10">
    <property type="entry name" value="CAT RNA-binding domain"/>
    <property type="match status" value="1"/>
</dbReference>
<proteinExistence type="predicted"/>
<dbReference type="Pfam" id="PF03123">
    <property type="entry name" value="CAT_RBD"/>
    <property type="match status" value="1"/>
</dbReference>
<accession>A0A7Z8K0T5</accession>
<keyword evidence="1" id="KW-0677">Repeat</keyword>
<comment type="caution">
    <text evidence="3">The sequence shown here is derived from an EMBL/GenBank/DDBJ whole genome shotgun (WGS) entry which is preliminary data.</text>
</comment>
<dbReference type="Proteomes" id="UP000308121">
    <property type="component" value="Unassembled WGS sequence"/>
</dbReference>
<dbReference type="InterPro" id="IPR011608">
    <property type="entry name" value="PRD"/>
</dbReference>
<dbReference type="AlphaFoldDB" id="A0A7Z8K0T5"/>
<sequence length="279" mass="30590">MRVTKVFNNNVLLAADDAGTEVVLMGKGLGFQVRAGDAVRTADVERTFVAGGGTTPERIVALLEEIPAEDIDLTQRIVAEARDRLGSHITGHVVVPLADHISFALRRAREDVQIAYPLQWEVLHLYPREVAFARHALEMVRSSTGVELPALEAVPLALHFVNAQFGAGELSRTVEMTEVFGAVLAIVRTRLGVELDEESIDVARFITHLRYLFVRQQQGAPPPDVQGVLLEAVRSQHPAAVDAARAIQDLLRERYDWTVTGDEVLYLALHVARLTGAVA</sequence>
<organism evidence="3 4">
    <name type="scientific">Cellulomonas hominis</name>
    <dbReference type="NCBI Taxonomy" id="156981"/>
    <lineage>
        <taxon>Bacteria</taxon>
        <taxon>Bacillati</taxon>
        <taxon>Actinomycetota</taxon>
        <taxon>Actinomycetes</taxon>
        <taxon>Micrococcales</taxon>
        <taxon>Cellulomonadaceae</taxon>
        <taxon>Cellulomonas</taxon>
    </lineage>
</organism>
<dbReference type="InterPro" id="IPR050661">
    <property type="entry name" value="BglG_antiterminators"/>
</dbReference>
<name>A0A7Z8K0T5_9CELL</name>
<evidence type="ECO:0000313" key="3">
    <source>
        <dbReference type="EMBL" id="TKR23921.1"/>
    </source>
</evidence>
<reference evidence="3 4" key="1">
    <citation type="submission" date="2019-05" db="EMBL/GenBank/DDBJ databases">
        <title>Genome sequence of Cellulomonas hominis strain CS1.</title>
        <authorList>
            <person name="Belmont J."/>
            <person name="Maclea K.S."/>
        </authorList>
    </citation>
    <scope>NUCLEOTIDE SEQUENCE [LARGE SCALE GENOMIC DNA]</scope>
    <source>
        <strain evidence="3 4">CS1</strain>
    </source>
</reference>
<evidence type="ECO:0000313" key="4">
    <source>
        <dbReference type="Proteomes" id="UP000308121"/>
    </source>
</evidence>
<dbReference type="RefSeq" id="WP_154729319.1">
    <property type="nucleotide sequence ID" value="NZ_SZYE01000054.1"/>
</dbReference>
<dbReference type="GO" id="GO:0006355">
    <property type="term" value="P:regulation of DNA-templated transcription"/>
    <property type="evidence" value="ECO:0007669"/>
    <property type="project" value="InterPro"/>
</dbReference>
<dbReference type="EMBL" id="SZYE01000054">
    <property type="protein sequence ID" value="TKR23921.1"/>
    <property type="molecule type" value="Genomic_DNA"/>
</dbReference>
<dbReference type="SMART" id="SM01061">
    <property type="entry name" value="CAT_RBD"/>
    <property type="match status" value="1"/>
</dbReference>
<feature type="domain" description="PRD" evidence="2">
    <location>
        <begin position="65"/>
        <end position="170"/>
    </location>
</feature>
<dbReference type="InterPro" id="IPR036634">
    <property type="entry name" value="PRD_sf"/>
</dbReference>
<gene>
    <name evidence="3" type="ORF">FA014_08805</name>
</gene>